<dbReference type="SUPFAM" id="SSF53335">
    <property type="entry name" value="S-adenosyl-L-methionine-dependent methyltransferases"/>
    <property type="match status" value="1"/>
</dbReference>
<dbReference type="InterPro" id="IPR041497">
    <property type="entry name" value="Thump-like"/>
</dbReference>
<evidence type="ECO:0000313" key="3">
    <source>
        <dbReference type="Proteomes" id="UP000035083"/>
    </source>
</evidence>
<organism evidence="2 3">
    <name type="scientific">Gordonia sihwensis NBRC 108236</name>
    <dbReference type="NCBI Taxonomy" id="1223544"/>
    <lineage>
        <taxon>Bacteria</taxon>
        <taxon>Bacillati</taxon>
        <taxon>Actinomycetota</taxon>
        <taxon>Actinomycetes</taxon>
        <taxon>Mycobacteriales</taxon>
        <taxon>Gordoniaceae</taxon>
        <taxon>Gordonia</taxon>
    </lineage>
</organism>
<dbReference type="InterPro" id="IPR029063">
    <property type="entry name" value="SAM-dependent_MTases_sf"/>
</dbReference>
<evidence type="ECO:0000259" key="1">
    <source>
        <dbReference type="Pfam" id="PF18096"/>
    </source>
</evidence>
<dbReference type="RefSeq" id="WP_006895885.1">
    <property type="nucleotide sequence ID" value="NZ_BANU01000010.1"/>
</dbReference>
<reference evidence="2 3" key="1">
    <citation type="submission" date="2012-12" db="EMBL/GenBank/DDBJ databases">
        <title>Whole genome shotgun sequence of Gordonia sihwensis NBRC 108236.</title>
        <authorList>
            <person name="Yoshida I."/>
            <person name="Hosoyama A."/>
            <person name="Tsuchikane K."/>
            <person name="Ando Y."/>
            <person name="Baba S."/>
            <person name="Ohji S."/>
            <person name="Hamada M."/>
            <person name="Tamura T."/>
            <person name="Yamazoe A."/>
            <person name="Yamazaki S."/>
            <person name="Fujita N."/>
        </authorList>
    </citation>
    <scope>NUCLEOTIDE SEQUENCE [LARGE SCALE GENOMIC DNA]</scope>
    <source>
        <strain evidence="2 3">NBRC 108236</strain>
    </source>
</reference>
<dbReference type="Proteomes" id="UP000035083">
    <property type="component" value="Unassembled WGS sequence"/>
</dbReference>
<protein>
    <recommendedName>
        <fullName evidence="1">THUMP-like domain-containing protein</fullName>
    </recommendedName>
</protein>
<dbReference type="EMBL" id="BANU01000010">
    <property type="protein sequence ID" value="GAC60512.1"/>
    <property type="molecule type" value="Genomic_DNA"/>
</dbReference>
<keyword evidence="3" id="KW-1185">Reference proteome</keyword>
<dbReference type="AlphaFoldDB" id="L7LKA7"/>
<comment type="caution">
    <text evidence="2">The sequence shown here is derived from an EMBL/GenBank/DDBJ whole genome shotgun (WGS) entry which is preliminary data.</text>
</comment>
<evidence type="ECO:0000313" key="2">
    <source>
        <dbReference type="EMBL" id="GAC60512.1"/>
    </source>
</evidence>
<sequence>MGYEFSIDDVDYLRSRYGDKALQNASAMALTPDSLLREMPDLRSRYGDLAPALVETVLNRRRAAGRLAHADQLLASDTAVQQATAAAVAEHRAADIAARYLGAIVHDVTCSIGSEMMALSVTSGIAGVIGSDVDPVRLAMADHNMSLGDERRSPWLLARADALAPVSNADVVIADPARRNARGRTFKLDELDPPLLELLAVYAGRELVVKCAPGLDYRLLRDRFGFEGQVQIVSLDGGVREACLWSEVTQPRRRATVLRSAGRDYEITSADPDDIDPPGVDEWIIDPDGAVVRAGLVRNYAHRHGLRQLDPQIAYLTGGRVPAGERGFRVLDQLGVSEKNLRGALAAHDCGSLEILVRGLDVDPDRLRKRLKLKGSRPLALIMTRIGRSGTAFLCEPGVRR</sequence>
<gene>
    <name evidence="2" type="ORF">GSI01S_10_01040</name>
</gene>
<name>L7LKA7_9ACTN</name>
<dbReference type="eggNOG" id="COG2265">
    <property type="taxonomic scope" value="Bacteria"/>
</dbReference>
<dbReference type="Gene3D" id="3.40.50.150">
    <property type="entry name" value="Vaccinia Virus protein VP39"/>
    <property type="match status" value="1"/>
</dbReference>
<proteinExistence type="predicted"/>
<feature type="domain" description="THUMP-like" evidence="1">
    <location>
        <begin position="326"/>
        <end position="397"/>
    </location>
</feature>
<dbReference type="Pfam" id="PF18096">
    <property type="entry name" value="Thump_like"/>
    <property type="match status" value="1"/>
</dbReference>
<accession>L7LKA7</accession>